<evidence type="ECO:0000313" key="1">
    <source>
        <dbReference type="EMBL" id="RPE13416.1"/>
    </source>
</evidence>
<reference evidence="1 2" key="1">
    <citation type="submission" date="2018-11" db="EMBL/GenBank/DDBJ databases">
        <title>Chitinophaga lutea sp.nov., isolate from arsenic contaminated soil.</title>
        <authorList>
            <person name="Zong Y."/>
        </authorList>
    </citation>
    <scope>NUCLEOTIDE SEQUENCE [LARGE SCALE GENOMIC DNA]</scope>
    <source>
        <strain evidence="1 2">ZY74</strain>
    </source>
</reference>
<comment type="caution">
    <text evidence="1">The sequence shown here is derived from an EMBL/GenBank/DDBJ whole genome shotgun (WGS) entry which is preliminary data.</text>
</comment>
<dbReference type="AlphaFoldDB" id="A0A3N4PZX4"/>
<accession>A0A3N4PZX4</accession>
<evidence type="ECO:0000313" key="2">
    <source>
        <dbReference type="Proteomes" id="UP000278351"/>
    </source>
</evidence>
<name>A0A3N4PZX4_9BACT</name>
<dbReference type="EMBL" id="RPDH01000001">
    <property type="protein sequence ID" value="RPE13416.1"/>
    <property type="molecule type" value="Genomic_DNA"/>
</dbReference>
<gene>
    <name evidence="1" type="ORF">EGT74_07795</name>
</gene>
<protein>
    <submittedName>
        <fullName evidence="1">Uncharacterized protein</fullName>
    </submittedName>
</protein>
<dbReference type="Proteomes" id="UP000278351">
    <property type="component" value="Unassembled WGS sequence"/>
</dbReference>
<sequence>MIKMVPPCRFGSGILQKMKVVLESMKRGFALPARKRYSVAAKNENEIPPCWPGSDFLQKAQALPQRMTNKPVKKRFNLVGPVDKTCYPG</sequence>
<organism evidence="1 2">
    <name type="scientific">Chitinophaga lutea</name>
    <dbReference type="NCBI Taxonomy" id="2488634"/>
    <lineage>
        <taxon>Bacteria</taxon>
        <taxon>Pseudomonadati</taxon>
        <taxon>Bacteroidota</taxon>
        <taxon>Chitinophagia</taxon>
        <taxon>Chitinophagales</taxon>
        <taxon>Chitinophagaceae</taxon>
        <taxon>Chitinophaga</taxon>
    </lineage>
</organism>
<proteinExistence type="predicted"/>
<keyword evidence="2" id="KW-1185">Reference proteome</keyword>